<evidence type="ECO:0000313" key="3">
    <source>
        <dbReference type="Proteomes" id="UP000178656"/>
    </source>
</evidence>
<accession>A0A1F5T5C2</accession>
<dbReference type="SUPFAM" id="SSF47413">
    <property type="entry name" value="lambda repressor-like DNA-binding domains"/>
    <property type="match status" value="1"/>
</dbReference>
<name>A0A1F5T5C2_9BACT</name>
<reference evidence="2 3" key="1">
    <citation type="journal article" date="2016" name="Nat. Commun.">
        <title>Thousands of microbial genomes shed light on interconnected biogeochemical processes in an aquifer system.</title>
        <authorList>
            <person name="Anantharaman K."/>
            <person name="Brown C.T."/>
            <person name="Hug L.A."/>
            <person name="Sharon I."/>
            <person name="Castelle C.J."/>
            <person name="Probst A.J."/>
            <person name="Thomas B.C."/>
            <person name="Singh A."/>
            <person name="Wilkins M.J."/>
            <person name="Karaoz U."/>
            <person name="Brodie E.L."/>
            <person name="Williams K.H."/>
            <person name="Hubbard S.S."/>
            <person name="Banfield J.F."/>
        </authorList>
    </citation>
    <scope>NUCLEOTIDE SEQUENCE [LARGE SCALE GENOMIC DNA]</scope>
</reference>
<evidence type="ECO:0000313" key="2">
    <source>
        <dbReference type="EMBL" id="OGF34165.1"/>
    </source>
</evidence>
<dbReference type="Gene3D" id="1.10.260.40">
    <property type="entry name" value="lambda repressor-like DNA-binding domains"/>
    <property type="match status" value="1"/>
</dbReference>
<proteinExistence type="predicted"/>
<gene>
    <name evidence="2" type="ORF">A2482_04610</name>
</gene>
<dbReference type="Pfam" id="PF13560">
    <property type="entry name" value="HTH_31"/>
    <property type="match status" value="1"/>
</dbReference>
<sequence length="122" mass="14140">MQKNLKQFGETLKQFRIRKQLSLRDICGMVDYDPSNWSKIERGVIPPPADEAILKKWAQVLGVGHDWRRFVDDAKVAQGVIPQDILSQSDMVKCLPAFFRTLRNKKPTREYIKTILELLKNA</sequence>
<dbReference type="Proteomes" id="UP000178656">
    <property type="component" value="Unassembled WGS sequence"/>
</dbReference>
<dbReference type="CDD" id="cd00093">
    <property type="entry name" value="HTH_XRE"/>
    <property type="match status" value="1"/>
</dbReference>
<organism evidence="2 3">
    <name type="scientific">Candidatus Falkowbacteria bacterium RIFOXYC2_FULL_48_21</name>
    <dbReference type="NCBI Taxonomy" id="1798005"/>
    <lineage>
        <taxon>Bacteria</taxon>
        <taxon>Candidatus Falkowiibacteriota</taxon>
    </lineage>
</organism>
<dbReference type="SMART" id="SM00530">
    <property type="entry name" value="HTH_XRE"/>
    <property type="match status" value="1"/>
</dbReference>
<evidence type="ECO:0000259" key="1">
    <source>
        <dbReference type="SMART" id="SM00530"/>
    </source>
</evidence>
<dbReference type="InterPro" id="IPR001387">
    <property type="entry name" value="Cro/C1-type_HTH"/>
</dbReference>
<dbReference type="EMBL" id="MFGM01000081">
    <property type="protein sequence ID" value="OGF34165.1"/>
    <property type="molecule type" value="Genomic_DNA"/>
</dbReference>
<comment type="caution">
    <text evidence="2">The sequence shown here is derived from an EMBL/GenBank/DDBJ whole genome shotgun (WGS) entry which is preliminary data.</text>
</comment>
<dbReference type="InterPro" id="IPR010982">
    <property type="entry name" value="Lambda_DNA-bd_dom_sf"/>
</dbReference>
<dbReference type="AlphaFoldDB" id="A0A1F5T5C2"/>
<protein>
    <recommendedName>
        <fullName evidence="1">HTH cro/C1-type domain-containing protein</fullName>
    </recommendedName>
</protein>
<dbReference type="GO" id="GO:0003677">
    <property type="term" value="F:DNA binding"/>
    <property type="evidence" value="ECO:0007669"/>
    <property type="project" value="InterPro"/>
</dbReference>
<feature type="domain" description="HTH cro/C1-type" evidence="1">
    <location>
        <begin position="11"/>
        <end position="68"/>
    </location>
</feature>